<dbReference type="AlphaFoldDB" id="A0A7W8MQT1"/>
<evidence type="ECO:0000313" key="2">
    <source>
        <dbReference type="EMBL" id="MBB5315539.1"/>
    </source>
</evidence>
<evidence type="ECO:0000259" key="1">
    <source>
        <dbReference type="Pfam" id="PF02627"/>
    </source>
</evidence>
<organism evidence="2 3">
    <name type="scientific">Tunturiibacter empetritectus</name>
    <dbReference type="NCBI Taxonomy" id="3069691"/>
    <lineage>
        <taxon>Bacteria</taxon>
        <taxon>Pseudomonadati</taxon>
        <taxon>Acidobacteriota</taxon>
        <taxon>Terriglobia</taxon>
        <taxon>Terriglobales</taxon>
        <taxon>Acidobacteriaceae</taxon>
        <taxon>Tunturiibacter</taxon>
    </lineage>
</organism>
<keyword evidence="3" id="KW-1185">Reference proteome</keyword>
<dbReference type="Pfam" id="PF02627">
    <property type="entry name" value="CMD"/>
    <property type="match status" value="1"/>
</dbReference>
<dbReference type="EMBL" id="JACHDY010000001">
    <property type="protein sequence ID" value="MBB5315539.1"/>
    <property type="molecule type" value="Genomic_DNA"/>
</dbReference>
<evidence type="ECO:0000313" key="3">
    <source>
        <dbReference type="Proteomes" id="UP000568106"/>
    </source>
</evidence>
<dbReference type="NCBIfam" id="TIGR00778">
    <property type="entry name" value="ahpD_dom"/>
    <property type="match status" value="1"/>
</dbReference>
<proteinExistence type="predicted"/>
<dbReference type="PANTHER" id="PTHR34846">
    <property type="entry name" value="4-CARBOXYMUCONOLACTONE DECARBOXYLASE FAMILY PROTEIN (AFU_ORTHOLOGUE AFUA_6G11590)"/>
    <property type="match status" value="1"/>
</dbReference>
<dbReference type="Proteomes" id="UP000568106">
    <property type="component" value="Unassembled WGS sequence"/>
</dbReference>
<dbReference type="GO" id="GO:0051920">
    <property type="term" value="F:peroxiredoxin activity"/>
    <property type="evidence" value="ECO:0007669"/>
    <property type="project" value="InterPro"/>
</dbReference>
<sequence length="163" mass="18173">MSNPRLKYGQLAPEGLAKMSALEHYLNTETGLEASLRELVRLRASLMNGCEYCIRLHTSELRKMNETAERIAGVEDWRNSEIYTKRERAALAWAEAVTNIQEGHAPDVLYEAVRAEFTEVETVNLTLVITTINAWNRISIALGTHLGHGDGGGTSVEQSSMER</sequence>
<gene>
    <name evidence="2" type="ORF">HDF09_000189</name>
</gene>
<protein>
    <submittedName>
        <fullName evidence="2">AhpD family alkylhydroperoxidase</fullName>
    </submittedName>
</protein>
<accession>A0A7W8MQT1</accession>
<comment type="caution">
    <text evidence="2">The sequence shown here is derived from an EMBL/GenBank/DDBJ whole genome shotgun (WGS) entry which is preliminary data.</text>
</comment>
<dbReference type="InterPro" id="IPR003779">
    <property type="entry name" value="CMD-like"/>
</dbReference>
<dbReference type="PANTHER" id="PTHR34846:SF10">
    <property type="entry name" value="CYTOPLASMIC PROTEIN"/>
    <property type="match status" value="1"/>
</dbReference>
<reference evidence="2" key="1">
    <citation type="submission" date="2020-08" db="EMBL/GenBank/DDBJ databases">
        <title>Genomic Encyclopedia of Type Strains, Phase IV (KMG-V): Genome sequencing to study the core and pangenomes of soil and plant-associated prokaryotes.</title>
        <authorList>
            <person name="Whitman W."/>
        </authorList>
    </citation>
    <scope>NUCLEOTIDE SEQUENCE [LARGE SCALE GENOMIC DNA]</scope>
    <source>
        <strain evidence="2">M8UP27</strain>
    </source>
</reference>
<dbReference type="Gene3D" id="1.20.1290.10">
    <property type="entry name" value="AhpD-like"/>
    <property type="match status" value="1"/>
</dbReference>
<feature type="domain" description="Carboxymuconolactone decarboxylase-like" evidence="1">
    <location>
        <begin position="13"/>
        <end position="96"/>
    </location>
</feature>
<dbReference type="SUPFAM" id="SSF69118">
    <property type="entry name" value="AhpD-like"/>
    <property type="match status" value="1"/>
</dbReference>
<dbReference type="InterPro" id="IPR004675">
    <property type="entry name" value="AhpD_core"/>
</dbReference>
<name>A0A7W8MQT1_9BACT</name>
<dbReference type="InterPro" id="IPR029032">
    <property type="entry name" value="AhpD-like"/>
</dbReference>